<evidence type="ECO:0000256" key="2">
    <source>
        <dbReference type="ARBA" id="ARBA00022475"/>
    </source>
</evidence>
<dbReference type="InterPro" id="IPR051800">
    <property type="entry name" value="PqiA-PqiB_transport"/>
</dbReference>
<evidence type="ECO:0000256" key="5">
    <source>
        <dbReference type="ARBA" id="ARBA00022989"/>
    </source>
</evidence>
<dbReference type="STRING" id="115783.SAMN02745119_00004"/>
<dbReference type="GO" id="GO:0005886">
    <property type="term" value="C:plasma membrane"/>
    <property type="evidence" value="ECO:0007669"/>
    <property type="project" value="UniProtKB-SubCell"/>
</dbReference>
<evidence type="ECO:0000259" key="8">
    <source>
        <dbReference type="Pfam" id="PF02470"/>
    </source>
</evidence>
<evidence type="ECO:0000256" key="4">
    <source>
        <dbReference type="ARBA" id="ARBA00022692"/>
    </source>
</evidence>
<keyword evidence="5 7" id="KW-1133">Transmembrane helix</keyword>
<accession>A0A1T4JRB5</accession>
<dbReference type="EMBL" id="FUWR01000001">
    <property type="protein sequence ID" value="SJZ32709.1"/>
    <property type="molecule type" value="Genomic_DNA"/>
</dbReference>
<evidence type="ECO:0000313" key="10">
    <source>
        <dbReference type="Proteomes" id="UP000190102"/>
    </source>
</evidence>
<name>A0A1T4JRB5_9BACT</name>
<organism evidence="9 10">
    <name type="scientific">Trichlorobacter thiogenes</name>
    <dbReference type="NCBI Taxonomy" id="115783"/>
    <lineage>
        <taxon>Bacteria</taxon>
        <taxon>Pseudomonadati</taxon>
        <taxon>Thermodesulfobacteriota</taxon>
        <taxon>Desulfuromonadia</taxon>
        <taxon>Geobacterales</taxon>
        <taxon>Geobacteraceae</taxon>
        <taxon>Trichlorobacter</taxon>
    </lineage>
</organism>
<proteinExistence type="predicted"/>
<feature type="transmembrane region" description="Helical" evidence="7">
    <location>
        <begin position="31"/>
        <end position="52"/>
    </location>
</feature>
<keyword evidence="2" id="KW-1003">Cell membrane</keyword>
<dbReference type="Pfam" id="PF02470">
    <property type="entry name" value="MlaD"/>
    <property type="match status" value="3"/>
</dbReference>
<dbReference type="PANTHER" id="PTHR30462">
    <property type="entry name" value="INTERMEMBRANE TRANSPORT PROTEIN PQIB-RELATED"/>
    <property type="match status" value="1"/>
</dbReference>
<evidence type="ECO:0000256" key="6">
    <source>
        <dbReference type="ARBA" id="ARBA00023136"/>
    </source>
</evidence>
<evidence type="ECO:0000256" key="3">
    <source>
        <dbReference type="ARBA" id="ARBA00022519"/>
    </source>
</evidence>
<keyword evidence="3" id="KW-0997">Cell inner membrane</keyword>
<protein>
    <submittedName>
        <fullName evidence="9">Paraquat-inducible protein B</fullName>
    </submittedName>
</protein>
<feature type="domain" description="Mce/MlaD" evidence="8">
    <location>
        <begin position="307"/>
        <end position="403"/>
    </location>
</feature>
<feature type="domain" description="Mce/MlaD" evidence="8">
    <location>
        <begin position="170"/>
        <end position="229"/>
    </location>
</feature>
<evidence type="ECO:0000313" key="9">
    <source>
        <dbReference type="EMBL" id="SJZ32709.1"/>
    </source>
</evidence>
<dbReference type="PANTHER" id="PTHR30462:SF2">
    <property type="entry name" value="INTERMEMBRANE TRANSPORT PROTEIN PQIB"/>
    <property type="match status" value="1"/>
</dbReference>
<dbReference type="Proteomes" id="UP000190102">
    <property type="component" value="Unassembled WGS sequence"/>
</dbReference>
<dbReference type="AlphaFoldDB" id="A0A1T4JRB5"/>
<keyword evidence="10" id="KW-1185">Reference proteome</keyword>
<reference evidence="10" key="1">
    <citation type="submission" date="2017-02" db="EMBL/GenBank/DDBJ databases">
        <authorList>
            <person name="Varghese N."/>
            <person name="Submissions S."/>
        </authorList>
    </citation>
    <scope>NUCLEOTIDE SEQUENCE [LARGE SCALE GENOMIC DNA]</scope>
    <source>
        <strain evidence="10">ATCC BAA-34</strain>
    </source>
</reference>
<dbReference type="RefSeq" id="WP_078788333.1">
    <property type="nucleotide sequence ID" value="NZ_FUWR01000001.1"/>
</dbReference>
<sequence length="555" mass="60810">MSETDSKQEAAQPADIPDAIIDRRRRSSAQLIWLIPIVALIVGLSLAVKAYVEKGPVITISFKSGEGIEAGKTKIKYKDVQIGLVRSITIAKDRSSVLVTADLAKEAADFLKSDTRFWVVRPRITGSSVSGLGTLTAGAYIGMDAGKSKEDKTAFTGLEAPPVVTMDMPGRQFVLHATDIGSLSVGSPIFFRHLQVGEVVSSDLEKDGETVTLRVFVQAPYDKFVRNSTLFWHASGIDFKLDANGMTVNTESLLSIVMGGIAFQTPDDFDEAPQAEQGRNFTLFSNKEEALKRPDNIVENYILVFKESVRGLTIGAPVDLRGITVGEVAKIKAELDPASKNVTMVVQIRFYPERLKPRSSSSTDQKSLADSHKLLDAMVKKGFRAQLKSGSLLTGQLYVALDFFPEAAPARINWGRNPAVLPTISGNMAQFQTSLMKIVQKLEKMPLEELTGDARKTVQSLDVTLKSADKLLKNIDTTVVPETRLMMEDVRKTLDGANKALAEVKQTMSADAPLQVDLRDTLRELGRAAQSLRVLGEYLERNPEALLRGKKEDLR</sequence>
<keyword evidence="6 7" id="KW-0472">Membrane</keyword>
<gene>
    <name evidence="9" type="ORF">SAMN02745119_00004</name>
</gene>
<feature type="domain" description="Mce/MlaD" evidence="8">
    <location>
        <begin position="55"/>
        <end position="146"/>
    </location>
</feature>
<comment type="subcellular location">
    <subcellularLocation>
        <location evidence="1">Cell inner membrane</location>
    </subcellularLocation>
</comment>
<dbReference type="OrthoDB" id="9806984at2"/>
<keyword evidence="4 7" id="KW-0812">Transmembrane</keyword>
<evidence type="ECO:0000256" key="1">
    <source>
        <dbReference type="ARBA" id="ARBA00004533"/>
    </source>
</evidence>
<dbReference type="InterPro" id="IPR003399">
    <property type="entry name" value="Mce/MlaD"/>
</dbReference>
<evidence type="ECO:0000256" key="7">
    <source>
        <dbReference type="SAM" id="Phobius"/>
    </source>
</evidence>